<dbReference type="InterPro" id="IPR042176">
    <property type="entry name" value="Pantoate_ligase_C"/>
</dbReference>
<dbReference type="HAMAP" id="MF_00158">
    <property type="entry name" value="PanC"/>
    <property type="match status" value="1"/>
</dbReference>
<dbReference type="UniPathway" id="UPA00028">
    <property type="reaction ID" value="UER00005"/>
</dbReference>
<dbReference type="CDD" id="cd00560">
    <property type="entry name" value="PanC"/>
    <property type="match status" value="1"/>
</dbReference>
<protein>
    <recommendedName>
        <fullName evidence="8">Pantothenate synthetase</fullName>
        <shortName evidence="8">PS</shortName>
        <ecNumber evidence="8">6.3.2.1</ecNumber>
    </recommendedName>
    <alternativeName>
        <fullName evidence="8">Pantoate--beta-alanine ligase</fullName>
    </alternativeName>
    <alternativeName>
        <fullName evidence="8">Pantoate-activating enzyme</fullName>
    </alternativeName>
</protein>
<dbReference type="Proteomes" id="UP000289260">
    <property type="component" value="Chromosome"/>
</dbReference>
<dbReference type="GO" id="GO:0005524">
    <property type="term" value="F:ATP binding"/>
    <property type="evidence" value="ECO:0007669"/>
    <property type="project" value="UniProtKB-KW"/>
</dbReference>
<dbReference type="InterPro" id="IPR003721">
    <property type="entry name" value="Pantoate_ligase"/>
</dbReference>
<comment type="miscellaneous">
    <text evidence="8">The reaction proceeds by a bi uni uni bi ping pong mechanism.</text>
</comment>
<reference evidence="10 11" key="1">
    <citation type="submission" date="2019-02" db="EMBL/GenBank/DDBJ databases">
        <authorList>
            <person name="Sun L."/>
            <person name="Pan D."/>
            <person name="Wu X."/>
        </authorList>
    </citation>
    <scope>NUCLEOTIDE SEQUENCE [LARGE SCALE GENOMIC DNA]</scope>
    <source>
        <strain evidence="10 11">JW-1</strain>
    </source>
</reference>
<evidence type="ECO:0000313" key="10">
    <source>
        <dbReference type="EMBL" id="QBE48691.1"/>
    </source>
</evidence>
<evidence type="ECO:0000256" key="2">
    <source>
        <dbReference type="ARBA" id="ARBA00009256"/>
    </source>
</evidence>
<keyword evidence="6 8" id="KW-0067">ATP-binding</keyword>
<dbReference type="SUPFAM" id="SSF52374">
    <property type="entry name" value="Nucleotidylyl transferase"/>
    <property type="match status" value="1"/>
</dbReference>
<keyword evidence="11" id="KW-1185">Reference proteome</keyword>
<comment type="caution">
    <text evidence="8">Lacks conserved residue(s) required for the propagation of feature annotation.</text>
</comment>
<evidence type="ECO:0000256" key="8">
    <source>
        <dbReference type="HAMAP-Rule" id="MF_00158"/>
    </source>
</evidence>
<organism evidence="10 11">
    <name type="scientific">Leucobacter triazinivorans</name>
    <dbReference type="NCBI Taxonomy" id="1784719"/>
    <lineage>
        <taxon>Bacteria</taxon>
        <taxon>Bacillati</taxon>
        <taxon>Actinomycetota</taxon>
        <taxon>Actinomycetes</taxon>
        <taxon>Micrococcales</taxon>
        <taxon>Microbacteriaceae</taxon>
        <taxon>Leucobacter</taxon>
    </lineage>
</organism>
<dbReference type="Gene3D" id="3.40.50.620">
    <property type="entry name" value="HUPs"/>
    <property type="match status" value="1"/>
</dbReference>
<comment type="subunit">
    <text evidence="8">Homodimer.</text>
</comment>
<comment type="catalytic activity">
    <reaction evidence="7 8">
        <text>(R)-pantoate + beta-alanine + ATP = (R)-pantothenate + AMP + diphosphate + H(+)</text>
        <dbReference type="Rhea" id="RHEA:10912"/>
        <dbReference type="ChEBI" id="CHEBI:15378"/>
        <dbReference type="ChEBI" id="CHEBI:15980"/>
        <dbReference type="ChEBI" id="CHEBI:29032"/>
        <dbReference type="ChEBI" id="CHEBI:30616"/>
        <dbReference type="ChEBI" id="CHEBI:33019"/>
        <dbReference type="ChEBI" id="CHEBI:57966"/>
        <dbReference type="ChEBI" id="CHEBI:456215"/>
        <dbReference type="EC" id="6.3.2.1"/>
    </reaction>
</comment>
<evidence type="ECO:0000256" key="6">
    <source>
        <dbReference type="ARBA" id="ARBA00022840"/>
    </source>
</evidence>
<dbReference type="Gene3D" id="3.30.1300.10">
    <property type="entry name" value="Pantoate-beta-alanine ligase, C-terminal domain"/>
    <property type="match status" value="1"/>
</dbReference>
<comment type="similarity">
    <text evidence="2 8">Belongs to the pantothenate synthetase family.</text>
</comment>
<comment type="subcellular location">
    <subcellularLocation>
        <location evidence="8">Cytoplasm</location>
    </subcellularLocation>
</comment>
<sequence>MRIVRTIAELRAALAEARGAGAAGSGAAGSGATGSGSGSAGSGSAGSGAGASSADAAPRRVGMVPTMGALHEGHLSLVRAARAENDTVVLTIFVNPTQFDEAADLAAYPRQEERDAALAAGAGVDLIFAPEPAEMYPSGFATTVRVSGALAETLEGAARGAAHFDGVATVVSKLLLAALPDSAYFGLKDAQQLLVVRRMVADLGIPTRIVACPTSRDPDGLARSSRNVRLSAETRSRALAIPQALEAAIDAVGSGERDAGRLVRRAEATLAAAGLAVEYVAIVHPETLETVHRVDTTALLAIAARAGEVRLIDNAILQRANPAHPDEEE</sequence>
<dbReference type="PANTHER" id="PTHR21299">
    <property type="entry name" value="CYTIDYLATE KINASE/PANTOATE-BETA-ALANINE LIGASE"/>
    <property type="match status" value="1"/>
</dbReference>
<dbReference type="AlphaFoldDB" id="A0A4P6KFE4"/>
<dbReference type="GO" id="GO:0015940">
    <property type="term" value="P:pantothenate biosynthetic process"/>
    <property type="evidence" value="ECO:0007669"/>
    <property type="project" value="UniProtKB-UniRule"/>
</dbReference>
<proteinExistence type="inferred from homology"/>
<dbReference type="KEGG" id="ltr:EVS81_07500"/>
<feature type="binding site" evidence="8">
    <location>
        <begin position="223"/>
        <end position="226"/>
    </location>
    <ligand>
        <name>ATP</name>
        <dbReference type="ChEBI" id="CHEBI:30616"/>
    </ligand>
</feature>
<dbReference type="NCBIfam" id="TIGR00018">
    <property type="entry name" value="panC"/>
    <property type="match status" value="1"/>
</dbReference>
<evidence type="ECO:0000256" key="4">
    <source>
        <dbReference type="ARBA" id="ARBA00022655"/>
    </source>
</evidence>
<feature type="active site" description="Proton donor" evidence="8">
    <location>
        <position position="74"/>
    </location>
</feature>
<accession>A0A4P6KFE4</accession>
<feature type="binding site" evidence="8">
    <location>
        <begin position="67"/>
        <end position="74"/>
    </location>
    <ligand>
        <name>ATP</name>
        <dbReference type="ChEBI" id="CHEBI:30616"/>
    </ligand>
</feature>
<keyword evidence="8" id="KW-0963">Cytoplasm</keyword>
<dbReference type="PANTHER" id="PTHR21299:SF1">
    <property type="entry name" value="PANTOATE--BETA-ALANINE LIGASE"/>
    <property type="match status" value="1"/>
</dbReference>
<evidence type="ECO:0000256" key="3">
    <source>
        <dbReference type="ARBA" id="ARBA00022598"/>
    </source>
</evidence>
<dbReference type="InterPro" id="IPR014729">
    <property type="entry name" value="Rossmann-like_a/b/a_fold"/>
</dbReference>
<feature type="binding site" evidence="8">
    <location>
        <position position="98"/>
    </location>
    <ligand>
        <name>(R)-pantoate</name>
        <dbReference type="ChEBI" id="CHEBI:15980"/>
    </ligand>
</feature>
<dbReference type="GO" id="GO:0005829">
    <property type="term" value="C:cytosol"/>
    <property type="evidence" value="ECO:0007669"/>
    <property type="project" value="TreeGrafter"/>
</dbReference>
<comment type="pathway">
    <text evidence="1 8">Cofactor biosynthesis; (R)-pantothenate biosynthesis; (R)-pantothenate from (R)-pantoate and beta-alanine: step 1/1.</text>
</comment>
<keyword evidence="5 8" id="KW-0547">Nucleotide-binding</keyword>
<dbReference type="EMBL" id="CP035806">
    <property type="protein sequence ID" value="QBE48691.1"/>
    <property type="molecule type" value="Genomic_DNA"/>
</dbReference>
<evidence type="ECO:0000256" key="9">
    <source>
        <dbReference type="SAM" id="MobiDB-lite"/>
    </source>
</evidence>
<dbReference type="NCBIfam" id="TIGR00125">
    <property type="entry name" value="cyt_tran_rel"/>
    <property type="match status" value="1"/>
</dbReference>
<feature type="binding site" evidence="8">
    <location>
        <position position="98"/>
    </location>
    <ligand>
        <name>beta-alanine</name>
        <dbReference type="ChEBI" id="CHEBI:57966"/>
    </ligand>
</feature>
<evidence type="ECO:0000256" key="1">
    <source>
        <dbReference type="ARBA" id="ARBA00004990"/>
    </source>
</evidence>
<dbReference type="RefSeq" id="WP_130109826.1">
    <property type="nucleotide sequence ID" value="NZ_CP035806.1"/>
</dbReference>
<gene>
    <name evidence="8" type="primary">panC</name>
    <name evidence="10" type="ORF">EVS81_07500</name>
</gene>
<feature type="region of interest" description="Disordered" evidence="9">
    <location>
        <begin position="22"/>
        <end position="56"/>
    </location>
</feature>
<name>A0A4P6KFE4_9MICO</name>
<dbReference type="InterPro" id="IPR004821">
    <property type="entry name" value="Cyt_trans-like"/>
</dbReference>
<comment type="function">
    <text evidence="8">Catalyzes the condensation of pantoate with beta-alanine in an ATP-dependent reaction via a pantoyl-adenylate intermediate.</text>
</comment>
<keyword evidence="4 8" id="KW-0566">Pantothenate biosynthesis</keyword>
<evidence type="ECO:0000256" key="7">
    <source>
        <dbReference type="ARBA" id="ARBA00048258"/>
    </source>
</evidence>
<dbReference type="EC" id="6.3.2.1" evidence="8"/>
<feature type="compositionally biased region" description="Gly residues" evidence="9">
    <location>
        <begin position="22"/>
        <end position="49"/>
    </location>
</feature>
<feature type="binding site" evidence="8">
    <location>
        <position position="192"/>
    </location>
    <ligand>
        <name>(R)-pantoate</name>
        <dbReference type="ChEBI" id="CHEBI:15980"/>
    </ligand>
</feature>
<dbReference type="GO" id="GO:0004592">
    <property type="term" value="F:pantoate-beta-alanine ligase activity"/>
    <property type="evidence" value="ECO:0007669"/>
    <property type="project" value="UniProtKB-UniRule"/>
</dbReference>
<evidence type="ECO:0000313" key="11">
    <source>
        <dbReference type="Proteomes" id="UP000289260"/>
    </source>
</evidence>
<evidence type="ECO:0000256" key="5">
    <source>
        <dbReference type="ARBA" id="ARBA00022741"/>
    </source>
</evidence>
<dbReference type="OrthoDB" id="9773087at2"/>
<dbReference type="Pfam" id="PF02569">
    <property type="entry name" value="Pantoate_ligase"/>
    <property type="match status" value="1"/>
</dbReference>
<feature type="binding site" evidence="8">
    <location>
        <begin position="186"/>
        <end position="189"/>
    </location>
    <ligand>
        <name>ATP</name>
        <dbReference type="ChEBI" id="CHEBI:30616"/>
    </ligand>
</feature>
<keyword evidence="3 8" id="KW-0436">Ligase</keyword>